<dbReference type="KEGG" id="cmp:Cha6605_2000"/>
<sequence length="217" mass="23853">MSKRKSLSLDVMQQFVKDPSTIARPSNTEVDADISTEINAEAGNDLLADISTEAGDDLLTDISTDVDDELIADVSTDVDKDNLVALVSTEVNDELLADVSTEKITDISTEADRTEKSDNPRPQQQTKAKSDNPKPEKTKPKVGSTVTKAEESSLSVDVIEAFKRTQKEATTRFTVDLPQSQHQQFAIVSKKLNTNMSNLARVLIEKFLTEIERDGLL</sequence>
<dbReference type="RefSeq" id="WP_015159268.1">
    <property type="nucleotide sequence ID" value="NC_019697.1"/>
</dbReference>
<evidence type="ECO:0000313" key="3">
    <source>
        <dbReference type="Proteomes" id="UP000010366"/>
    </source>
</evidence>
<reference evidence="2 3" key="1">
    <citation type="submission" date="2012-05" db="EMBL/GenBank/DDBJ databases">
        <title>Finished chromosome of genome of Chamaesiphon sp. PCC 6605.</title>
        <authorList>
            <consortium name="US DOE Joint Genome Institute"/>
            <person name="Gugger M."/>
            <person name="Coursin T."/>
            <person name="Rippka R."/>
            <person name="Tandeau De Marsac N."/>
            <person name="Huntemann M."/>
            <person name="Wei C.-L."/>
            <person name="Han J."/>
            <person name="Detter J.C."/>
            <person name="Han C."/>
            <person name="Tapia R."/>
            <person name="Chen A."/>
            <person name="Kyrpides N."/>
            <person name="Mavromatis K."/>
            <person name="Markowitz V."/>
            <person name="Szeto E."/>
            <person name="Ivanova N."/>
            <person name="Pagani I."/>
            <person name="Pati A."/>
            <person name="Goodwin L."/>
            <person name="Nordberg H.P."/>
            <person name="Cantor M.N."/>
            <person name="Hua S.X."/>
            <person name="Woyke T."/>
            <person name="Kerfeld C.A."/>
        </authorList>
    </citation>
    <scope>NUCLEOTIDE SEQUENCE [LARGE SCALE GENOMIC DNA]</scope>
    <source>
        <strain evidence="3">ATCC 27169 / PCC 6605</strain>
    </source>
</reference>
<dbReference type="AlphaFoldDB" id="K9UFW3"/>
<dbReference type="EMBL" id="CP003600">
    <property type="protein sequence ID" value="AFY93104.1"/>
    <property type="molecule type" value="Genomic_DNA"/>
</dbReference>
<evidence type="ECO:0000313" key="2">
    <source>
        <dbReference type="EMBL" id="AFY93104.1"/>
    </source>
</evidence>
<evidence type="ECO:0000256" key="1">
    <source>
        <dbReference type="SAM" id="MobiDB-lite"/>
    </source>
</evidence>
<gene>
    <name evidence="2" type="ORF">Cha6605_2000</name>
</gene>
<dbReference type="Gene3D" id="1.10.1220.10">
    <property type="entry name" value="Met repressor-like"/>
    <property type="match status" value="1"/>
</dbReference>
<organism evidence="2 3">
    <name type="scientific">Chamaesiphon minutus (strain ATCC 27169 / PCC 6605)</name>
    <dbReference type="NCBI Taxonomy" id="1173020"/>
    <lineage>
        <taxon>Bacteria</taxon>
        <taxon>Bacillati</taxon>
        <taxon>Cyanobacteriota</taxon>
        <taxon>Cyanophyceae</taxon>
        <taxon>Gomontiellales</taxon>
        <taxon>Chamaesiphonaceae</taxon>
        <taxon>Chamaesiphon</taxon>
    </lineage>
</organism>
<keyword evidence="3" id="KW-1185">Reference proteome</keyword>
<dbReference type="SUPFAM" id="SSF47598">
    <property type="entry name" value="Ribbon-helix-helix"/>
    <property type="match status" value="1"/>
</dbReference>
<accession>K9UFW3</accession>
<dbReference type="GO" id="GO:0006355">
    <property type="term" value="P:regulation of DNA-templated transcription"/>
    <property type="evidence" value="ECO:0007669"/>
    <property type="project" value="InterPro"/>
</dbReference>
<dbReference type="InterPro" id="IPR013321">
    <property type="entry name" value="Arc_rbn_hlx_hlx"/>
</dbReference>
<proteinExistence type="predicted"/>
<dbReference type="HOGENOM" id="CLU_1270407_0_0_3"/>
<dbReference type="InterPro" id="IPR010985">
    <property type="entry name" value="Ribbon_hlx_hlx"/>
</dbReference>
<protein>
    <submittedName>
        <fullName evidence="2">Uncharacterized protein</fullName>
    </submittedName>
</protein>
<dbReference type="OrthoDB" id="574342at2"/>
<name>K9UFW3_CHAP6</name>
<feature type="compositionally biased region" description="Basic and acidic residues" evidence="1">
    <location>
        <begin position="128"/>
        <end position="139"/>
    </location>
</feature>
<dbReference type="Proteomes" id="UP000010366">
    <property type="component" value="Chromosome"/>
</dbReference>
<feature type="compositionally biased region" description="Basic and acidic residues" evidence="1">
    <location>
        <begin position="106"/>
        <end position="119"/>
    </location>
</feature>
<feature type="region of interest" description="Disordered" evidence="1">
    <location>
        <begin position="106"/>
        <end position="150"/>
    </location>
</feature>